<feature type="signal peptide" evidence="1">
    <location>
        <begin position="1"/>
        <end position="18"/>
    </location>
</feature>
<accession>A0ABU5IKP7</accession>
<dbReference type="Proteomes" id="UP001293718">
    <property type="component" value="Unassembled WGS sequence"/>
</dbReference>
<gene>
    <name evidence="2" type="ORF">SM757_23035</name>
</gene>
<keyword evidence="3" id="KW-1185">Reference proteome</keyword>
<sequence>MSLNYKYFALVLAVSALAGCSANRVVRFVTPFDAEAARKQLEEGSNNVKGSALIRQAGGGVVTCAGKPVFMMPVTAAAKEWAAQVYGTSRGGFHNAQGRDIKFKGRDDMFAAVKTATCDAQGGFKFDRVADGQFYVFTRITWVVAGSIQGGSVMRPVTLSGGQVAEIVLSPDSL</sequence>
<evidence type="ECO:0000313" key="3">
    <source>
        <dbReference type="Proteomes" id="UP001293718"/>
    </source>
</evidence>
<keyword evidence="1" id="KW-0732">Signal</keyword>
<evidence type="ECO:0008006" key="4">
    <source>
        <dbReference type="Google" id="ProtNLM"/>
    </source>
</evidence>
<organism evidence="2 3">
    <name type="scientific">Azohydromonas lata</name>
    <dbReference type="NCBI Taxonomy" id="45677"/>
    <lineage>
        <taxon>Bacteria</taxon>
        <taxon>Pseudomonadati</taxon>
        <taxon>Pseudomonadota</taxon>
        <taxon>Betaproteobacteria</taxon>
        <taxon>Burkholderiales</taxon>
        <taxon>Sphaerotilaceae</taxon>
        <taxon>Azohydromonas</taxon>
    </lineage>
</organism>
<dbReference type="PROSITE" id="PS51257">
    <property type="entry name" value="PROKAR_LIPOPROTEIN"/>
    <property type="match status" value="1"/>
</dbReference>
<dbReference type="RefSeq" id="WP_322467179.1">
    <property type="nucleotide sequence ID" value="NZ_JAXOJX010000044.1"/>
</dbReference>
<evidence type="ECO:0000313" key="2">
    <source>
        <dbReference type="EMBL" id="MDZ5459459.1"/>
    </source>
</evidence>
<proteinExistence type="predicted"/>
<dbReference type="SUPFAM" id="SSF117074">
    <property type="entry name" value="Hypothetical protein PA1324"/>
    <property type="match status" value="1"/>
</dbReference>
<reference evidence="2 3" key="1">
    <citation type="submission" date="2023-11" db="EMBL/GenBank/DDBJ databases">
        <title>Draft genome of Azohydromonas lata strain H1 (DSM1123), a polyhydroxyalkanoate producer.</title>
        <authorList>
            <person name="Traversa D."/>
            <person name="D'Addabbo P."/>
            <person name="Pazzani C."/>
            <person name="Manzari C."/>
            <person name="Chiara M."/>
            <person name="Scrascia M."/>
        </authorList>
    </citation>
    <scope>NUCLEOTIDE SEQUENCE [LARGE SCALE GENOMIC DNA]</scope>
    <source>
        <strain evidence="2 3">H1</strain>
    </source>
</reference>
<name>A0ABU5IKP7_9BURK</name>
<evidence type="ECO:0000256" key="1">
    <source>
        <dbReference type="SAM" id="SignalP"/>
    </source>
</evidence>
<dbReference type="EMBL" id="JAXOJX010000044">
    <property type="protein sequence ID" value="MDZ5459459.1"/>
    <property type="molecule type" value="Genomic_DNA"/>
</dbReference>
<feature type="chain" id="PRO_5047416182" description="Lipoprotein" evidence="1">
    <location>
        <begin position="19"/>
        <end position="174"/>
    </location>
</feature>
<protein>
    <recommendedName>
        <fullName evidence="4">Lipoprotein</fullName>
    </recommendedName>
</protein>
<comment type="caution">
    <text evidence="2">The sequence shown here is derived from an EMBL/GenBank/DDBJ whole genome shotgun (WGS) entry which is preliminary data.</text>
</comment>